<dbReference type="Proteomes" id="UP000218387">
    <property type="component" value="Chromosome"/>
</dbReference>
<dbReference type="RefSeq" id="WP_096919566.1">
    <property type="nucleotide sequence ID" value="NZ_CP029487.1"/>
</dbReference>
<gene>
    <name evidence="1" type="ORF">CPZ25_005770</name>
</gene>
<evidence type="ECO:0000313" key="2">
    <source>
        <dbReference type="Proteomes" id="UP000218387"/>
    </source>
</evidence>
<keyword evidence="2" id="KW-1185">Reference proteome</keyword>
<protein>
    <submittedName>
        <fullName evidence="1">Uncharacterized protein</fullName>
    </submittedName>
</protein>
<dbReference type="KEGG" id="emt:CPZ25_005770"/>
<dbReference type="EMBL" id="CP029487">
    <property type="protein sequence ID" value="QCT70856.1"/>
    <property type="molecule type" value="Genomic_DNA"/>
</dbReference>
<sequence>MKEGEYMLTKEKQQDLISAKEKMESLKPDDFAVVANTIAVLAQRQTYLDSKKKQAPDEQTLVAS</sequence>
<evidence type="ECO:0000313" key="1">
    <source>
        <dbReference type="EMBL" id="QCT70856.1"/>
    </source>
</evidence>
<name>A0A4V1GLT0_EUBML</name>
<organism evidence="1 2">
    <name type="scientific">Eubacterium maltosivorans</name>
    <dbReference type="NCBI Taxonomy" id="2041044"/>
    <lineage>
        <taxon>Bacteria</taxon>
        <taxon>Bacillati</taxon>
        <taxon>Bacillota</taxon>
        <taxon>Clostridia</taxon>
        <taxon>Eubacteriales</taxon>
        <taxon>Eubacteriaceae</taxon>
        <taxon>Eubacterium</taxon>
    </lineage>
</organism>
<accession>A0A4V1GLT0</accession>
<proteinExistence type="predicted"/>
<reference evidence="1 2" key="1">
    <citation type="submission" date="2018-05" db="EMBL/GenBank/DDBJ databases">
        <title>Genome comparison of Eubacterium sp.</title>
        <authorList>
            <person name="Feng Y."/>
            <person name="Sanchez-Andrea I."/>
            <person name="Stams A.J.M."/>
            <person name="De Vos W.M."/>
        </authorList>
    </citation>
    <scope>NUCLEOTIDE SEQUENCE [LARGE SCALE GENOMIC DNA]</scope>
    <source>
        <strain evidence="1 2">YI</strain>
    </source>
</reference>
<dbReference type="AlphaFoldDB" id="A0A4V1GLT0"/>